<dbReference type="PANTHER" id="PTHR31722">
    <property type="entry name" value="OS06G0675200 PROTEIN"/>
    <property type="match status" value="1"/>
</dbReference>
<dbReference type="EMBL" id="JAUIZM010000010">
    <property type="protein sequence ID" value="KAK1358861.1"/>
    <property type="molecule type" value="Genomic_DNA"/>
</dbReference>
<name>A0AAD8M319_9APIA</name>
<protein>
    <submittedName>
        <fullName evidence="1">DNA repair and recombination protein RAD54-like</fullName>
    </submittedName>
</protein>
<dbReference type="Proteomes" id="UP001237642">
    <property type="component" value="Unassembled WGS sequence"/>
</dbReference>
<reference evidence="1" key="1">
    <citation type="submission" date="2023-02" db="EMBL/GenBank/DDBJ databases">
        <title>Genome of toxic invasive species Heracleum sosnowskyi carries increased number of genes despite the absence of recent whole-genome duplications.</title>
        <authorList>
            <person name="Schelkunov M."/>
            <person name="Shtratnikova V."/>
            <person name="Makarenko M."/>
            <person name="Klepikova A."/>
            <person name="Omelchenko D."/>
            <person name="Novikova G."/>
            <person name="Obukhova E."/>
            <person name="Bogdanov V."/>
            <person name="Penin A."/>
            <person name="Logacheva M."/>
        </authorList>
    </citation>
    <scope>NUCLEOTIDE SEQUENCE</scope>
    <source>
        <strain evidence="1">Hsosn_3</strain>
        <tissue evidence="1">Leaf</tissue>
    </source>
</reference>
<proteinExistence type="predicted"/>
<dbReference type="AlphaFoldDB" id="A0AAD8M319"/>
<dbReference type="PANTHER" id="PTHR31722:SF71">
    <property type="entry name" value="GENOME ASSEMBLY, CHROMOSOME: A05"/>
    <property type="match status" value="1"/>
</dbReference>
<organism evidence="1 2">
    <name type="scientific">Heracleum sosnowskyi</name>
    <dbReference type="NCBI Taxonomy" id="360622"/>
    <lineage>
        <taxon>Eukaryota</taxon>
        <taxon>Viridiplantae</taxon>
        <taxon>Streptophyta</taxon>
        <taxon>Embryophyta</taxon>
        <taxon>Tracheophyta</taxon>
        <taxon>Spermatophyta</taxon>
        <taxon>Magnoliopsida</taxon>
        <taxon>eudicotyledons</taxon>
        <taxon>Gunneridae</taxon>
        <taxon>Pentapetalae</taxon>
        <taxon>asterids</taxon>
        <taxon>campanulids</taxon>
        <taxon>Apiales</taxon>
        <taxon>Apiaceae</taxon>
        <taxon>Apioideae</taxon>
        <taxon>apioid superclade</taxon>
        <taxon>Tordylieae</taxon>
        <taxon>Tordyliinae</taxon>
        <taxon>Heracleum</taxon>
    </lineage>
</organism>
<comment type="caution">
    <text evidence="1">The sequence shown here is derived from an EMBL/GenBank/DDBJ whole genome shotgun (WGS) entry which is preliminary data.</text>
</comment>
<sequence>MYNNDQQGYCSVMGPRISFSNDFADAKQVTPKINCYTEAPVSSDFEFSLPANPINPTDELLSKGKLLPSKENYNNIPKTVTLRDELLVEDDEEEFPRLSKNLGWWRIDKLGLKRNHNHNHIVAKKAENGGLERIDEVKDD</sequence>
<evidence type="ECO:0000313" key="1">
    <source>
        <dbReference type="EMBL" id="KAK1358861.1"/>
    </source>
</evidence>
<accession>A0AAD8M319</accession>
<reference evidence="1" key="2">
    <citation type="submission" date="2023-05" db="EMBL/GenBank/DDBJ databases">
        <authorList>
            <person name="Schelkunov M.I."/>
        </authorList>
    </citation>
    <scope>NUCLEOTIDE SEQUENCE</scope>
    <source>
        <strain evidence="1">Hsosn_3</strain>
        <tissue evidence="1">Leaf</tissue>
    </source>
</reference>
<keyword evidence="2" id="KW-1185">Reference proteome</keyword>
<evidence type="ECO:0000313" key="2">
    <source>
        <dbReference type="Proteomes" id="UP001237642"/>
    </source>
</evidence>
<gene>
    <name evidence="1" type="ORF">POM88_043335</name>
</gene>